<dbReference type="InParanoid" id="A0A068UIK7"/>
<dbReference type="AlphaFoldDB" id="A0A068UIK7"/>
<feature type="region of interest" description="Disordered" evidence="2">
    <location>
        <begin position="87"/>
        <end position="112"/>
    </location>
</feature>
<keyword evidence="1" id="KW-0694">RNA-binding</keyword>
<dbReference type="SUPFAM" id="SSF54928">
    <property type="entry name" value="RNA-binding domain, RBD"/>
    <property type="match status" value="1"/>
</dbReference>
<dbReference type="PANTHER" id="PTHR10501">
    <property type="entry name" value="U1 SMALL NUCLEAR RIBONUCLEOPROTEIN A/U2 SMALL NUCLEAR RIBONUCLEOPROTEIN B"/>
    <property type="match status" value="1"/>
</dbReference>
<sequence length="160" mass="17894">MYFPVGDPYWRCSVPPQPERGSSPKQIFVGYLSSEASMLMTPHLWSSNDGKGSSDYLGKDILQSHPGAYGIDVWHIHPETGLGGLTSGTSIRGYPSPLRDPSSLGQRPDVASHPRESNILFVDGLPTDCSRREVGHLFRPFIGFRELRVVHKEPRHAKWR</sequence>
<reference evidence="4" key="1">
    <citation type="journal article" date="2014" name="Science">
        <title>The coffee genome provides insight into the convergent evolution of caffeine biosynthesis.</title>
        <authorList>
            <person name="Denoeud F."/>
            <person name="Carretero-Paulet L."/>
            <person name="Dereeper A."/>
            <person name="Droc G."/>
            <person name="Guyot R."/>
            <person name="Pietrella M."/>
            <person name="Zheng C."/>
            <person name="Alberti A."/>
            <person name="Anthony F."/>
            <person name="Aprea G."/>
            <person name="Aury J.M."/>
            <person name="Bento P."/>
            <person name="Bernard M."/>
            <person name="Bocs S."/>
            <person name="Campa C."/>
            <person name="Cenci A."/>
            <person name="Combes M.C."/>
            <person name="Crouzillat D."/>
            <person name="Da Silva C."/>
            <person name="Daddiego L."/>
            <person name="De Bellis F."/>
            <person name="Dussert S."/>
            <person name="Garsmeur O."/>
            <person name="Gayraud T."/>
            <person name="Guignon V."/>
            <person name="Jahn K."/>
            <person name="Jamilloux V."/>
            <person name="Joet T."/>
            <person name="Labadie K."/>
            <person name="Lan T."/>
            <person name="Leclercq J."/>
            <person name="Lepelley M."/>
            <person name="Leroy T."/>
            <person name="Li L.T."/>
            <person name="Librado P."/>
            <person name="Lopez L."/>
            <person name="Munoz A."/>
            <person name="Noel B."/>
            <person name="Pallavicini A."/>
            <person name="Perrotta G."/>
            <person name="Poncet V."/>
            <person name="Pot D."/>
            <person name="Priyono X."/>
            <person name="Rigoreau M."/>
            <person name="Rouard M."/>
            <person name="Rozas J."/>
            <person name="Tranchant-Dubreuil C."/>
            <person name="VanBuren R."/>
            <person name="Zhang Q."/>
            <person name="Andrade A.C."/>
            <person name="Argout X."/>
            <person name="Bertrand B."/>
            <person name="de Kochko A."/>
            <person name="Graziosi G."/>
            <person name="Henry R.J."/>
            <person name="Jayarama X."/>
            <person name="Ming R."/>
            <person name="Nagai C."/>
            <person name="Rounsley S."/>
            <person name="Sankoff D."/>
            <person name="Giuliano G."/>
            <person name="Albert V.A."/>
            <person name="Wincker P."/>
            <person name="Lashermes P."/>
        </authorList>
    </citation>
    <scope>NUCLEOTIDE SEQUENCE [LARGE SCALE GENOMIC DNA]</scope>
    <source>
        <strain evidence="4">cv. DH200-94</strain>
    </source>
</reference>
<keyword evidence="4" id="KW-1185">Reference proteome</keyword>
<evidence type="ECO:0000256" key="1">
    <source>
        <dbReference type="ARBA" id="ARBA00022884"/>
    </source>
</evidence>
<dbReference type="Gene3D" id="3.30.70.330">
    <property type="match status" value="1"/>
</dbReference>
<name>A0A068UIK7_COFCA</name>
<accession>A0A068UIK7</accession>
<dbReference type="OrthoDB" id="431169at2759"/>
<dbReference type="PhylomeDB" id="A0A068UIK7"/>
<dbReference type="GO" id="GO:0003723">
    <property type="term" value="F:RNA binding"/>
    <property type="evidence" value="ECO:0007669"/>
    <property type="project" value="UniProtKB-KW"/>
</dbReference>
<gene>
    <name evidence="3" type="ORF">GSCOC_T00027086001</name>
</gene>
<dbReference type="EMBL" id="HG739115">
    <property type="protein sequence ID" value="CDP08296.1"/>
    <property type="molecule type" value="Genomic_DNA"/>
</dbReference>
<proteinExistence type="predicted"/>
<evidence type="ECO:0008006" key="5">
    <source>
        <dbReference type="Google" id="ProtNLM"/>
    </source>
</evidence>
<evidence type="ECO:0000256" key="2">
    <source>
        <dbReference type="SAM" id="MobiDB-lite"/>
    </source>
</evidence>
<evidence type="ECO:0000313" key="4">
    <source>
        <dbReference type="Proteomes" id="UP000295252"/>
    </source>
</evidence>
<dbReference type="OMA" id="NHINDFR"/>
<dbReference type="Gramene" id="CDP08296">
    <property type="protein sequence ID" value="CDP08296"/>
    <property type="gene ID" value="GSCOC_T00027086001"/>
</dbReference>
<dbReference type="InterPro" id="IPR035979">
    <property type="entry name" value="RBD_domain_sf"/>
</dbReference>
<evidence type="ECO:0000313" key="3">
    <source>
        <dbReference type="EMBL" id="CDP08296.1"/>
    </source>
</evidence>
<dbReference type="Proteomes" id="UP000295252">
    <property type="component" value="Chromosome X"/>
</dbReference>
<organism evidence="3 4">
    <name type="scientific">Coffea canephora</name>
    <name type="common">Robusta coffee</name>
    <dbReference type="NCBI Taxonomy" id="49390"/>
    <lineage>
        <taxon>Eukaryota</taxon>
        <taxon>Viridiplantae</taxon>
        <taxon>Streptophyta</taxon>
        <taxon>Embryophyta</taxon>
        <taxon>Tracheophyta</taxon>
        <taxon>Spermatophyta</taxon>
        <taxon>Magnoliopsida</taxon>
        <taxon>eudicotyledons</taxon>
        <taxon>Gunneridae</taxon>
        <taxon>Pentapetalae</taxon>
        <taxon>asterids</taxon>
        <taxon>lamiids</taxon>
        <taxon>Gentianales</taxon>
        <taxon>Rubiaceae</taxon>
        <taxon>Ixoroideae</taxon>
        <taxon>Gardenieae complex</taxon>
        <taxon>Bertiereae - Coffeeae clade</taxon>
        <taxon>Coffeeae</taxon>
        <taxon>Coffea</taxon>
    </lineage>
</organism>
<protein>
    <recommendedName>
        <fullName evidence="5">RRM domain-containing protein</fullName>
    </recommendedName>
</protein>
<dbReference type="InterPro" id="IPR012677">
    <property type="entry name" value="Nucleotide-bd_a/b_plait_sf"/>
</dbReference>